<dbReference type="OrthoDB" id="580775at2"/>
<feature type="region of interest" description="Disordered" evidence="1">
    <location>
        <begin position="434"/>
        <end position="494"/>
    </location>
</feature>
<dbReference type="PANTHER" id="PTHR36932:SF1">
    <property type="entry name" value="CAPSULAR POLYSACCHARIDE BIOSYNTHESIS PROTEIN"/>
    <property type="match status" value="1"/>
</dbReference>
<dbReference type="AlphaFoldDB" id="F4CQA1"/>
<dbReference type="EMBL" id="CP002593">
    <property type="protein sequence ID" value="AEA28374.1"/>
    <property type="molecule type" value="Genomic_DNA"/>
</dbReference>
<dbReference type="eggNOG" id="COG1541">
    <property type="taxonomic scope" value="Bacteria"/>
</dbReference>
<dbReference type="KEGG" id="pdx:Psed_6274"/>
<evidence type="ECO:0000256" key="1">
    <source>
        <dbReference type="SAM" id="MobiDB-lite"/>
    </source>
</evidence>
<dbReference type="PANTHER" id="PTHR36932">
    <property type="entry name" value="CAPSULAR POLYSACCHARIDE BIOSYNTHESIS PROTEIN"/>
    <property type="match status" value="1"/>
</dbReference>
<sequence>MDAISTRTGFAALCERLQDRQRTDLPAQIEALGWSAERIAEVRRARLRALLGHAVEHSPFHARRLAGIDLDAVEPGDLTRLPVMTKAELMAAYDDVVTDRRLTRRSVEEAIAATRTEPVPLFDAYIAMASGGSSGLRGVFLFDMAALSAFFGGLTRAAIARLRARDAIPPGGLPMAMVAAGTAVHATGCAAPFTANGAFPLRVVPVPVSLPFGEIVARLEEIGAPGLYGYPSVLARLAAERRAGRLRLSPMIVTSTSETLTPQLRAAISAGFEAPVVDTFGSTEGLVGTSPPDDDVIVLNSDQCVVELVDDDLRPVPPGTPSTRVLVTNLVNHLQPLVRYELTDSFVAVEPDPAHGHQRVRVRGRIDPTFRFGDTEVPPGVIRGVLLRRPEIVEYQVCQRDHGITVDAVLAAGTTLDRDRLADRLAAALAGTGLHGGRARRRRADPRRADRQGPPVRPGRQGLITIERMRSPSTSNTMSLVPVKPSPVTTSVTT</sequence>
<accession>F4CQA1</accession>
<keyword evidence="3" id="KW-1185">Reference proteome</keyword>
<evidence type="ECO:0000313" key="3">
    <source>
        <dbReference type="Proteomes" id="UP000007809"/>
    </source>
</evidence>
<name>F4CQA1_PSEUX</name>
<dbReference type="InterPro" id="IPR053158">
    <property type="entry name" value="CapK_Type1_Caps_Biosynth"/>
</dbReference>
<gene>
    <name evidence="2" type="ordered locus">Psed_6274</name>
</gene>
<protein>
    <submittedName>
        <fullName evidence="2">AMP-dependent synthetase and ligase</fullName>
    </submittedName>
</protein>
<dbReference type="SUPFAM" id="SSF56801">
    <property type="entry name" value="Acetyl-CoA synthetase-like"/>
    <property type="match status" value="1"/>
</dbReference>
<evidence type="ECO:0000313" key="2">
    <source>
        <dbReference type="EMBL" id="AEA28374.1"/>
    </source>
</evidence>
<keyword evidence="2" id="KW-0436">Ligase</keyword>
<dbReference type="Proteomes" id="UP000007809">
    <property type="component" value="Chromosome"/>
</dbReference>
<proteinExistence type="predicted"/>
<feature type="compositionally biased region" description="Low complexity" evidence="1">
    <location>
        <begin position="479"/>
        <end position="494"/>
    </location>
</feature>
<reference evidence="2 3" key="1">
    <citation type="journal article" date="2011" name="J. Bacteriol.">
        <title>Genome sequence of the 1,4-dioxane-degrading Pseudonocardia dioxanivorans strain CB1190.</title>
        <authorList>
            <person name="Sales C.M."/>
            <person name="Mahendra S."/>
            <person name="Grostern A."/>
            <person name="Parales R.E."/>
            <person name="Goodwin L.A."/>
            <person name="Woyke T."/>
            <person name="Nolan M."/>
            <person name="Lapidus A."/>
            <person name="Chertkov O."/>
            <person name="Ovchinnikova G."/>
            <person name="Sczyrba A."/>
            <person name="Alvarez-Cohen L."/>
        </authorList>
    </citation>
    <scope>NUCLEOTIDE SEQUENCE [LARGE SCALE GENOMIC DNA]</scope>
    <source>
        <strain evidence="3">ATCC 55486 / DSM 44775 / JCM 13855 / CB1190</strain>
    </source>
</reference>
<dbReference type="InterPro" id="IPR042099">
    <property type="entry name" value="ANL_N_sf"/>
</dbReference>
<dbReference type="GO" id="GO:0016874">
    <property type="term" value="F:ligase activity"/>
    <property type="evidence" value="ECO:0007669"/>
    <property type="project" value="UniProtKB-KW"/>
</dbReference>
<dbReference type="HOGENOM" id="CLU_035301_4_0_11"/>
<organism evidence="2 3">
    <name type="scientific">Pseudonocardia dioxanivorans (strain ATCC 55486 / DSM 44775 / JCM 13855 / CB1190)</name>
    <dbReference type="NCBI Taxonomy" id="675635"/>
    <lineage>
        <taxon>Bacteria</taxon>
        <taxon>Bacillati</taxon>
        <taxon>Actinomycetota</taxon>
        <taxon>Actinomycetes</taxon>
        <taxon>Pseudonocardiales</taxon>
        <taxon>Pseudonocardiaceae</taxon>
        <taxon>Pseudonocardia</taxon>
    </lineage>
</organism>
<dbReference type="RefSeq" id="WP_013678261.1">
    <property type="nucleotide sequence ID" value="NC_015312.1"/>
</dbReference>
<dbReference type="Gene3D" id="3.40.50.12780">
    <property type="entry name" value="N-terminal domain of ligase-like"/>
    <property type="match status" value="1"/>
</dbReference>
<dbReference type="STRING" id="675635.Psed_6274"/>